<dbReference type="PANTHER" id="PTHR38790">
    <property type="entry name" value="2EXR DOMAIN-CONTAINING PROTEIN-RELATED"/>
    <property type="match status" value="1"/>
</dbReference>
<dbReference type="Pfam" id="PF24864">
    <property type="entry name" value="DUF7730"/>
    <property type="match status" value="1"/>
</dbReference>
<sequence length="335" mass="39157">MFPRMRIEQEQISRCDEPTMALRRNPQRECRTEKTRPPVTTIKTEAITIMSSKITQSERGGKERHGRCRKTSLGTTKIRQLNARALQDPRILINPPFPFFQLPREIRDQVYSYLVVPQRSHRAPVIEAATILKDRKKRVTTQTARERLNRQRVSSGIRPVCARTTISEPIVHLNLLRVSHRMYCEVSDYLYSSNRFAVSLCKLPSTAIEIPDGWDLSRVKRLQLELQLKDSPRMNSYIDWTPFFSKFSALRVLHILPTFHPRYYDWAHTELCDWRTTHYVHKAFFRELLAAIPSHVDLRLGSSLDLTDEMELQGRIPVSRTLIVDMYAELGMRKA</sequence>
<dbReference type="RefSeq" id="XP_040784706.1">
    <property type="nucleotide sequence ID" value="XM_040927038.1"/>
</dbReference>
<dbReference type="EMBL" id="ML976618">
    <property type="protein sequence ID" value="KAF1842143.1"/>
    <property type="molecule type" value="Genomic_DNA"/>
</dbReference>
<dbReference type="GeneID" id="63844290"/>
<evidence type="ECO:0000313" key="2">
    <source>
        <dbReference type="EMBL" id="KAF1842143.1"/>
    </source>
</evidence>
<gene>
    <name evidence="2" type="ORF">K460DRAFT_179570</name>
</gene>
<evidence type="ECO:0000313" key="3">
    <source>
        <dbReference type="Proteomes" id="UP000800039"/>
    </source>
</evidence>
<evidence type="ECO:0000259" key="1">
    <source>
        <dbReference type="Pfam" id="PF24864"/>
    </source>
</evidence>
<dbReference type="OrthoDB" id="62952at2759"/>
<keyword evidence="3" id="KW-1185">Reference proteome</keyword>
<feature type="domain" description="DUF7730" evidence="1">
    <location>
        <begin position="99"/>
        <end position="233"/>
    </location>
</feature>
<name>A0A9P4GAE2_9PLEO</name>
<reference evidence="2" key="1">
    <citation type="submission" date="2020-01" db="EMBL/GenBank/DDBJ databases">
        <authorList>
            <consortium name="DOE Joint Genome Institute"/>
            <person name="Haridas S."/>
            <person name="Albert R."/>
            <person name="Binder M."/>
            <person name="Bloem J."/>
            <person name="Labutti K."/>
            <person name="Salamov A."/>
            <person name="Andreopoulos B."/>
            <person name="Baker S.E."/>
            <person name="Barry K."/>
            <person name="Bills G."/>
            <person name="Bluhm B.H."/>
            <person name="Cannon C."/>
            <person name="Castanera R."/>
            <person name="Culley D.E."/>
            <person name="Daum C."/>
            <person name="Ezra D."/>
            <person name="Gonzalez J.B."/>
            <person name="Henrissat B."/>
            <person name="Kuo A."/>
            <person name="Liang C."/>
            <person name="Lipzen A."/>
            <person name="Lutzoni F."/>
            <person name="Magnuson J."/>
            <person name="Mondo S."/>
            <person name="Nolan M."/>
            <person name="Ohm R."/>
            <person name="Pangilinan J."/>
            <person name="Park H.-J."/>
            <person name="Ramirez L."/>
            <person name="Alfaro M."/>
            <person name="Sun H."/>
            <person name="Tritt A."/>
            <person name="Yoshinaga Y."/>
            <person name="Zwiers L.-H."/>
            <person name="Turgeon B.G."/>
            <person name="Goodwin S.B."/>
            <person name="Spatafora J.W."/>
            <person name="Crous P.W."/>
            <person name="Grigoriev I.V."/>
        </authorList>
    </citation>
    <scope>NUCLEOTIDE SEQUENCE</scope>
    <source>
        <strain evidence="2">CBS 394.84</strain>
    </source>
</reference>
<dbReference type="InterPro" id="IPR056632">
    <property type="entry name" value="DUF7730"/>
</dbReference>
<accession>A0A9P4GAE2</accession>
<dbReference type="Proteomes" id="UP000800039">
    <property type="component" value="Unassembled WGS sequence"/>
</dbReference>
<organism evidence="2 3">
    <name type="scientific">Cucurbitaria berberidis CBS 394.84</name>
    <dbReference type="NCBI Taxonomy" id="1168544"/>
    <lineage>
        <taxon>Eukaryota</taxon>
        <taxon>Fungi</taxon>
        <taxon>Dikarya</taxon>
        <taxon>Ascomycota</taxon>
        <taxon>Pezizomycotina</taxon>
        <taxon>Dothideomycetes</taxon>
        <taxon>Pleosporomycetidae</taxon>
        <taxon>Pleosporales</taxon>
        <taxon>Pleosporineae</taxon>
        <taxon>Cucurbitariaceae</taxon>
        <taxon>Cucurbitaria</taxon>
    </lineage>
</organism>
<comment type="caution">
    <text evidence="2">The sequence shown here is derived from an EMBL/GenBank/DDBJ whole genome shotgun (WGS) entry which is preliminary data.</text>
</comment>
<protein>
    <recommendedName>
        <fullName evidence="1">DUF7730 domain-containing protein</fullName>
    </recommendedName>
</protein>
<proteinExistence type="predicted"/>
<dbReference type="AlphaFoldDB" id="A0A9P4GAE2"/>
<dbReference type="PANTHER" id="PTHR38790:SF9">
    <property type="entry name" value="F-BOX DOMAIN-CONTAINING PROTEIN"/>
    <property type="match status" value="1"/>
</dbReference>